<sequence>MGEENVSDLSLALWQKSPPRSRESDLSLGHWGRPTLGSREGSRRAGINVCVFDEGELPVTQDVRPSPAMLVLQELLGFHCSQGSHGQAPSTAPSLLGPQHMHPRGAPMKSEHPFVHMYMHVRARLQTNNPKEGSMNGTQVPRKQAILPPPFGASSFSHTSLDPLMGTTQGPFEDSTQGLLEGSAPGLRKGSVQGLFEDSAQGPLDGSTQGPLEGSAPGSRKDSPQGPAEDSAQAFAVATKGALAAARSVTSPQCVHVPSKAEPILETPRAKKGEWKTSLKRALSCILVSSRDTSSKVSFFFQIPGAFASGWILKNDAYLYIQVYMCGARVLFHGLGSAAQI</sequence>
<reference evidence="2" key="1">
    <citation type="submission" date="2021-01" db="EMBL/GenBank/DDBJ databases">
        <authorList>
            <person name="Corre E."/>
            <person name="Pelletier E."/>
            <person name="Niang G."/>
            <person name="Scheremetjew M."/>
            <person name="Finn R."/>
            <person name="Kale V."/>
            <person name="Holt S."/>
            <person name="Cochrane G."/>
            <person name="Meng A."/>
            <person name="Brown T."/>
            <person name="Cohen L."/>
        </authorList>
    </citation>
    <scope>NUCLEOTIDE SEQUENCE</scope>
    <source>
        <strain evidence="2">CCMP1320</strain>
    </source>
</reference>
<gene>
    <name evidence="2" type="ORF">DTER00134_LOCUS10143</name>
</gene>
<evidence type="ECO:0000313" key="2">
    <source>
        <dbReference type="EMBL" id="CAE0495070.1"/>
    </source>
</evidence>
<dbReference type="AlphaFoldDB" id="A0A7S3QWE8"/>
<organism evidence="2">
    <name type="scientific">Dunaliella tertiolecta</name>
    <name type="common">Green alga</name>
    <dbReference type="NCBI Taxonomy" id="3047"/>
    <lineage>
        <taxon>Eukaryota</taxon>
        <taxon>Viridiplantae</taxon>
        <taxon>Chlorophyta</taxon>
        <taxon>core chlorophytes</taxon>
        <taxon>Chlorophyceae</taxon>
        <taxon>CS clade</taxon>
        <taxon>Chlamydomonadales</taxon>
        <taxon>Dunaliellaceae</taxon>
        <taxon>Dunaliella</taxon>
    </lineage>
</organism>
<feature type="compositionally biased region" description="Polar residues" evidence="1">
    <location>
        <begin position="129"/>
        <end position="141"/>
    </location>
</feature>
<dbReference type="EMBL" id="HBIP01017255">
    <property type="protein sequence ID" value="CAE0495070.1"/>
    <property type="molecule type" value="Transcribed_RNA"/>
</dbReference>
<evidence type="ECO:0000256" key="1">
    <source>
        <dbReference type="SAM" id="MobiDB-lite"/>
    </source>
</evidence>
<accession>A0A7S3QWE8</accession>
<feature type="compositionally biased region" description="Polar residues" evidence="1">
    <location>
        <begin position="154"/>
        <end position="178"/>
    </location>
</feature>
<feature type="region of interest" description="Disordered" evidence="1">
    <location>
        <begin position="1"/>
        <end position="41"/>
    </location>
</feature>
<feature type="region of interest" description="Disordered" evidence="1">
    <location>
        <begin position="129"/>
        <end position="231"/>
    </location>
</feature>
<protein>
    <submittedName>
        <fullName evidence="2">Uncharacterized protein</fullName>
    </submittedName>
</protein>
<proteinExistence type="predicted"/>
<name>A0A7S3QWE8_DUNTE</name>